<dbReference type="Proteomes" id="UP000499080">
    <property type="component" value="Unassembled WGS sequence"/>
</dbReference>
<feature type="region of interest" description="Disordered" evidence="1">
    <location>
        <begin position="53"/>
        <end position="96"/>
    </location>
</feature>
<dbReference type="EMBL" id="BGPR01080607">
    <property type="protein sequence ID" value="GBL79435.1"/>
    <property type="molecule type" value="Genomic_DNA"/>
</dbReference>
<name>A0A4Y2AJS4_ARAVE</name>
<evidence type="ECO:0000313" key="3">
    <source>
        <dbReference type="EMBL" id="GBL79435.1"/>
    </source>
</evidence>
<comment type="caution">
    <text evidence="3">The sequence shown here is derived from an EMBL/GenBank/DDBJ whole genome shotgun (WGS) entry which is preliminary data.</text>
</comment>
<feature type="domain" description="Retroviral polymerase SH3-like" evidence="2">
    <location>
        <begin position="1"/>
        <end position="39"/>
    </location>
</feature>
<dbReference type="EMBL" id="BGPR01080609">
    <property type="protein sequence ID" value="GBL79449.1"/>
    <property type="molecule type" value="Genomic_DNA"/>
</dbReference>
<organism evidence="3 5">
    <name type="scientific">Araneus ventricosus</name>
    <name type="common">Orbweaver spider</name>
    <name type="synonym">Epeira ventricosa</name>
    <dbReference type="NCBI Taxonomy" id="182803"/>
    <lineage>
        <taxon>Eukaryota</taxon>
        <taxon>Metazoa</taxon>
        <taxon>Ecdysozoa</taxon>
        <taxon>Arthropoda</taxon>
        <taxon>Chelicerata</taxon>
        <taxon>Arachnida</taxon>
        <taxon>Araneae</taxon>
        <taxon>Araneomorphae</taxon>
        <taxon>Entelegynae</taxon>
        <taxon>Araneoidea</taxon>
        <taxon>Araneidae</taxon>
        <taxon>Araneus</taxon>
    </lineage>
</organism>
<keyword evidence="5" id="KW-1185">Reference proteome</keyword>
<evidence type="ECO:0000256" key="1">
    <source>
        <dbReference type="SAM" id="MobiDB-lite"/>
    </source>
</evidence>
<proteinExistence type="predicted"/>
<evidence type="ECO:0000313" key="4">
    <source>
        <dbReference type="EMBL" id="GBL79449.1"/>
    </source>
</evidence>
<dbReference type="Pfam" id="PF25597">
    <property type="entry name" value="SH3_retrovirus"/>
    <property type="match status" value="1"/>
</dbReference>
<accession>A0A4Y2AJS4</accession>
<dbReference type="OrthoDB" id="8039805at2759"/>
<evidence type="ECO:0000313" key="5">
    <source>
        <dbReference type="Proteomes" id="UP000499080"/>
    </source>
</evidence>
<protein>
    <recommendedName>
        <fullName evidence="2">Retroviral polymerase SH3-like domain-containing protein</fullName>
    </recommendedName>
</protein>
<evidence type="ECO:0000259" key="2">
    <source>
        <dbReference type="Pfam" id="PF25597"/>
    </source>
</evidence>
<reference evidence="3 5" key="1">
    <citation type="journal article" date="2019" name="Sci. Rep.">
        <title>Orb-weaving spider Araneus ventricosus genome elucidates the spidroin gene catalogue.</title>
        <authorList>
            <person name="Kono N."/>
            <person name="Nakamura H."/>
            <person name="Ohtoshi R."/>
            <person name="Moran D.A.P."/>
            <person name="Shinohara A."/>
            <person name="Yoshida Y."/>
            <person name="Fujiwara M."/>
            <person name="Mori M."/>
            <person name="Tomita M."/>
            <person name="Arakawa K."/>
        </authorList>
    </citation>
    <scope>NUCLEOTIDE SEQUENCE [LARGE SCALE GENOMIC DNA]</scope>
</reference>
<dbReference type="InterPro" id="IPR057670">
    <property type="entry name" value="SH3_retrovirus"/>
</dbReference>
<feature type="compositionally biased region" description="Polar residues" evidence="1">
    <location>
        <begin position="81"/>
        <end position="91"/>
    </location>
</feature>
<sequence>MVGYALNTRGYRIWLPNEGKIVETINVSFDEDNTLEPNNSGAVLDPNKKTIHVSSNSEFDTESEEESEHLSIPRTQKSRSSEQVGASNNSKTSEKVIWERKAVPRKDRSRIDFCYYVQGLKVRFHCYKDIDENCKTHNLEYDKARFDFSGKDKYSRIVTMEEANQSD</sequence>
<dbReference type="AlphaFoldDB" id="A0A4Y2AJS4"/>
<gene>
    <name evidence="3" type="ORF">AVEN_119595_1</name>
    <name evidence="4" type="ORF">AVEN_153880_1</name>
</gene>